<dbReference type="EMBL" id="KE747806">
    <property type="protein sequence ID" value="RMZ66031.1"/>
    <property type="molecule type" value="Genomic_DNA"/>
</dbReference>
<evidence type="ECO:0000313" key="2">
    <source>
        <dbReference type="Proteomes" id="UP000265663"/>
    </source>
</evidence>
<keyword evidence="2" id="KW-1185">Reference proteome</keyword>
<organism evidence="1 2">
    <name type="scientific">Pyrenophora seminiperda CCB06</name>
    <dbReference type="NCBI Taxonomy" id="1302712"/>
    <lineage>
        <taxon>Eukaryota</taxon>
        <taxon>Fungi</taxon>
        <taxon>Dikarya</taxon>
        <taxon>Ascomycota</taxon>
        <taxon>Pezizomycotina</taxon>
        <taxon>Dothideomycetes</taxon>
        <taxon>Pleosporomycetidae</taxon>
        <taxon>Pleosporales</taxon>
        <taxon>Pleosporineae</taxon>
        <taxon>Pleosporaceae</taxon>
        <taxon>Pyrenophora</taxon>
    </lineage>
</organism>
<name>A0A3M7LUS8_9PLEO</name>
<dbReference type="AlphaFoldDB" id="A0A3M7LUS8"/>
<sequence>MPAYTYTETTTESGRLNSYCIVCTPAVRLEGGKYRDCGNLFTCTPYQPITMCICLTITSVNTKAHT</sequence>
<gene>
    <name evidence="1" type="ORF">GMOD_00005097</name>
</gene>
<evidence type="ECO:0000313" key="1">
    <source>
        <dbReference type="EMBL" id="RMZ66031.1"/>
    </source>
</evidence>
<protein>
    <submittedName>
        <fullName evidence="1">Uncharacterized protein</fullName>
    </submittedName>
</protein>
<accession>A0A3M7LUS8</accession>
<reference evidence="1 2" key="1">
    <citation type="journal article" date="2014" name="PLoS ONE">
        <title>De novo Genome Assembly of the Fungal Plant Pathogen Pyrenophora semeniperda.</title>
        <authorList>
            <person name="Soliai M.M."/>
            <person name="Meyer S.E."/>
            <person name="Udall J.A."/>
            <person name="Elzinga D.E."/>
            <person name="Hermansen R.A."/>
            <person name="Bodily P.M."/>
            <person name="Hart A.A."/>
            <person name="Coleman C.E."/>
        </authorList>
    </citation>
    <scope>NUCLEOTIDE SEQUENCE [LARGE SCALE GENOMIC DNA]</scope>
    <source>
        <strain evidence="1 2">CCB06</strain>
        <tissue evidence="1">Mycelium</tissue>
    </source>
</reference>
<proteinExistence type="predicted"/>
<dbReference type="Proteomes" id="UP000265663">
    <property type="component" value="Unassembled WGS sequence"/>
</dbReference>